<organism evidence="2 3">
    <name type="scientific">Pseudoduganella danionis</name>
    <dbReference type="NCBI Taxonomy" id="1890295"/>
    <lineage>
        <taxon>Bacteria</taxon>
        <taxon>Pseudomonadati</taxon>
        <taxon>Pseudomonadota</taxon>
        <taxon>Betaproteobacteria</taxon>
        <taxon>Burkholderiales</taxon>
        <taxon>Oxalobacteraceae</taxon>
        <taxon>Telluria group</taxon>
        <taxon>Pseudoduganella</taxon>
    </lineage>
</organism>
<dbReference type="RefSeq" id="WP_155433695.1">
    <property type="nucleotide sequence ID" value="NZ_JBHLXK010000003.1"/>
</dbReference>
<keyword evidence="3" id="KW-1185">Reference proteome</keyword>
<gene>
    <name evidence="2" type="ORF">GM655_06320</name>
</gene>
<feature type="signal peptide" evidence="1">
    <location>
        <begin position="1"/>
        <end position="25"/>
    </location>
</feature>
<feature type="chain" id="PRO_5045145589" description="Peptidase A2 domain-containing protein" evidence="1">
    <location>
        <begin position="26"/>
        <end position="294"/>
    </location>
</feature>
<evidence type="ECO:0000256" key="1">
    <source>
        <dbReference type="SAM" id="SignalP"/>
    </source>
</evidence>
<evidence type="ECO:0000313" key="3">
    <source>
        <dbReference type="Proteomes" id="UP000735592"/>
    </source>
</evidence>
<evidence type="ECO:0000313" key="2">
    <source>
        <dbReference type="EMBL" id="MTW32440.1"/>
    </source>
</evidence>
<keyword evidence="1" id="KW-0732">Signal</keyword>
<name>A0ABW9SKB9_9BURK</name>
<reference evidence="2 3" key="1">
    <citation type="submission" date="2019-11" db="EMBL/GenBank/DDBJ databases">
        <title>Type strains purchased from KCTC, JCM and DSMZ.</title>
        <authorList>
            <person name="Lu H."/>
        </authorList>
    </citation>
    <scope>NUCLEOTIDE SEQUENCE [LARGE SCALE GENOMIC DNA]</scope>
    <source>
        <strain evidence="2 3">DSM 103461</strain>
    </source>
</reference>
<protein>
    <recommendedName>
        <fullName evidence="4">Peptidase A2 domain-containing protein</fullName>
    </recommendedName>
</protein>
<dbReference type="EMBL" id="WNKW01000001">
    <property type="protein sequence ID" value="MTW32440.1"/>
    <property type="molecule type" value="Genomic_DNA"/>
</dbReference>
<proteinExistence type="predicted"/>
<dbReference type="Proteomes" id="UP000735592">
    <property type="component" value="Unassembled WGS sequence"/>
</dbReference>
<accession>A0ABW9SKB9</accession>
<sequence length="294" mass="31896">MSNILKSVKHAVGIVGLAGSLQAGAAPTWQVFEWLETEVVPGAGVVKSSVILPIKVNGVDCYAQLDTGAPNTLIWHQPATTEQPLKEFDIEIAGRHQLVKGSSVQLDILRACKKALIATIGNAFFDDGTLTLDLKNARFSFSSGSTLEREPLSHPFAYPRWSGYEGGHIIVQLVLPNGQEGDVLFDTGAASFGLSALTENDWRMMTDNVPLRASATVRAYSVNSWGKQIPCFDTTLPGNLQIIPGLSIANSRIAYCAQESFKPGQKLVALLGLRDLSDRVVTLDYPARRWMISQ</sequence>
<evidence type="ECO:0008006" key="4">
    <source>
        <dbReference type="Google" id="ProtNLM"/>
    </source>
</evidence>
<comment type="caution">
    <text evidence="2">The sequence shown here is derived from an EMBL/GenBank/DDBJ whole genome shotgun (WGS) entry which is preliminary data.</text>
</comment>